<dbReference type="AlphaFoldDB" id="A0A1R0GYF0"/>
<evidence type="ECO:0000256" key="1">
    <source>
        <dbReference type="ARBA" id="ARBA00022723"/>
    </source>
</evidence>
<feature type="compositionally biased region" description="Low complexity" evidence="5">
    <location>
        <begin position="536"/>
        <end position="554"/>
    </location>
</feature>
<keyword evidence="2 4" id="KW-0863">Zinc-finger</keyword>
<evidence type="ECO:0000256" key="2">
    <source>
        <dbReference type="ARBA" id="ARBA00022771"/>
    </source>
</evidence>
<proteinExistence type="predicted"/>
<organism evidence="7 8">
    <name type="scientific">Smittium mucronatum</name>
    <dbReference type="NCBI Taxonomy" id="133383"/>
    <lineage>
        <taxon>Eukaryota</taxon>
        <taxon>Fungi</taxon>
        <taxon>Fungi incertae sedis</taxon>
        <taxon>Zoopagomycota</taxon>
        <taxon>Kickxellomycotina</taxon>
        <taxon>Harpellomycetes</taxon>
        <taxon>Harpellales</taxon>
        <taxon>Legeriomycetaceae</taxon>
        <taxon>Smittium</taxon>
    </lineage>
</organism>
<dbReference type="InterPro" id="IPR011011">
    <property type="entry name" value="Znf_FYVE_PHD"/>
</dbReference>
<sequence>MDLNILPGNIDISLTTNGTKFSNIETITDAIVSSEIPKYPGSPERNSPVPQFNSVSEILVNNVKKDILSGAYIKYSKNNIFLDKNNVLQSKSVDSSLINEEKHRSNQILNKGTHKDLSDGQRKLRLSSRNNVPKPIGPLKKQDSKFLKTQEKILKKPKKIKSEKSGSETGICSDEPHSCSNDLFTGKNNDYCDACEQTGRFICCDACPKVFHFLCAEPPLDEKKAMELDHWFCRECSSTRAKSDSEFVLRDSSILEPLLEKLANSNPRTFSIPSEIRSEFSGIKSLSTGEYSESRKKTHKSSGNIERDFRQLVDENGELILCYRCDKTALHGIIIKCDFCELHWHWDCLTPPPSSLPISSQKWMCPNHGDELKTPNRRFKEEMFVNMSHFSHFAHNNGNIQVVDRDDGKLNSYNLNDPQIRFEIPQNHVEDAFINSADRRHLIETVANSIRKSNVSTKDWLKSVMTFQQQVANYLIKNPETDELAFDSQGLASDPLTTFASRAIKILCPSPRKPEKTPITGPPMYSQHGSESPETSPFNNPNRLLSSSPPSLQNRESSAESFNNSLNKDIEKSDVSDLSRKPPPTSSGNVSDMMYETLSSDSEARYCHEDLESSVQNSDLYDDASSSGVNIIESITKQILSDNSLSDFTRNV</sequence>
<dbReference type="GO" id="GO:0008270">
    <property type="term" value="F:zinc ion binding"/>
    <property type="evidence" value="ECO:0007669"/>
    <property type="project" value="UniProtKB-KW"/>
</dbReference>
<dbReference type="Pfam" id="PF00628">
    <property type="entry name" value="PHD"/>
    <property type="match status" value="1"/>
</dbReference>
<dbReference type="SMART" id="SM00249">
    <property type="entry name" value="PHD"/>
    <property type="match status" value="2"/>
</dbReference>
<dbReference type="PROSITE" id="PS50016">
    <property type="entry name" value="ZF_PHD_2"/>
    <property type="match status" value="1"/>
</dbReference>
<evidence type="ECO:0000313" key="8">
    <source>
        <dbReference type="Proteomes" id="UP000187455"/>
    </source>
</evidence>
<evidence type="ECO:0000256" key="4">
    <source>
        <dbReference type="PROSITE-ProRule" id="PRU00146"/>
    </source>
</evidence>
<comment type="caution">
    <text evidence="7">The sequence shown here is derived from an EMBL/GenBank/DDBJ whole genome shotgun (WGS) entry which is preliminary data.</text>
</comment>
<dbReference type="InterPro" id="IPR019786">
    <property type="entry name" value="Zinc_finger_PHD-type_CS"/>
</dbReference>
<dbReference type="PANTHER" id="PTHR47636">
    <property type="entry name" value="TRANSCRIPTIONAL REGULATORY PROTEIN RCO1"/>
    <property type="match status" value="1"/>
</dbReference>
<dbReference type="CDD" id="cd15535">
    <property type="entry name" value="PHD1_Rco1"/>
    <property type="match status" value="1"/>
</dbReference>
<feature type="compositionally biased region" description="Basic and acidic residues" evidence="5">
    <location>
        <begin position="568"/>
        <end position="580"/>
    </location>
</feature>
<keyword evidence="8" id="KW-1185">Reference proteome</keyword>
<dbReference type="GO" id="GO:0032221">
    <property type="term" value="C:Rpd3S complex"/>
    <property type="evidence" value="ECO:0007669"/>
    <property type="project" value="TreeGrafter"/>
</dbReference>
<dbReference type="CDD" id="cd15534">
    <property type="entry name" value="PHD2_PHF12_Rco1"/>
    <property type="match status" value="1"/>
</dbReference>
<protein>
    <recommendedName>
        <fullName evidence="6">PHD-type domain-containing protein</fullName>
    </recommendedName>
</protein>
<reference evidence="7 8" key="1">
    <citation type="journal article" date="2016" name="Mol. Biol. Evol.">
        <title>Genome-Wide Survey of Gut Fungi (Harpellales) Reveals the First Horizontally Transferred Ubiquitin Gene from a Mosquito Host.</title>
        <authorList>
            <person name="Wang Y."/>
            <person name="White M.M."/>
            <person name="Kvist S."/>
            <person name="Moncalvo J.M."/>
        </authorList>
    </citation>
    <scope>NUCLEOTIDE SEQUENCE [LARGE SCALE GENOMIC DNA]</scope>
    <source>
        <strain evidence="7 8">ALG-7-W6</strain>
    </source>
</reference>
<feature type="domain" description="PHD-type" evidence="6">
    <location>
        <begin position="189"/>
        <end position="239"/>
    </location>
</feature>
<accession>A0A1R0GYF0</accession>
<dbReference type="STRING" id="133383.A0A1R0GYF0"/>
<keyword evidence="3" id="KW-0862">Zinc</keyword>
<dbReference type="EMBL" id="LSSL01002102">
    <property type="protein sequence ID" value="OLY81868.1"/>
    <property type="molecule type" value="Genomic_DNA"/>
</dbReference>
<name>A0A1R0GYF0_9FUNG</name>
<dbReference type="Proteomes" id="UP000187455">
    <property type="component" value="Unassembled WGS sequence"/>
</dbReference>
<dbReference type="SUPFAM" id="SSF57903">
    <property type="entry name" value="FYVE/PHD zinc finger"/>
    <property type="match status" value="2"/>
</dbReference>
<evidence type="ECO:0000256" key="3">
    <source>
        <dbReference type="ARBA" id="ARBA00022833"/>
    </source>
</evidence>
<feature type="region of interest" description="Disordered" evidence="5">
    <location>
        <begin position="510"/>
        <end position="593"/>
    </location>
</feature>
<gene>
    <name evidence="7" type="ORF">AYI68_g4022</name>
</gene>
<evidence type="ECO:0000313" key="7">
    <source>
        <dbReference type="EMBL" id="OLY81868.1"/>
    </source>
</evidence>
<evidence type="ECO:0000259" key="6">
    <source>
        <dbReference type="PROSITE" id="PS50016"/>
    </source>
</evidence>
<feature type="compositionally biased region" description="Polar residues" evidence="5">
    <location>
        <begin position="555"/>
        <end position="567"/>
    </location>
</feature>
<dbReference type="InterPro" id="IPR013083">
    <property type="entry name" value="Znf_RING/FYVE/PHD"/>
</dbReference>
<dbReference type="InterPro" id="IPR052819">
    <property type="entry name" value="Chromatin_regulatory_protein"/>
</dbReference>
<dbReference type="Gene3D" id="3.30.40.10">
    <property type="entry name" value="Zinc/RING finger domain, C3HC4 (zinc finger)"/>
    <property type="match status" value="1"/>
</dbReference>
<dbReference type="GO" id="GO:0006357">
    <property type="term" value="P:regulation of transcription by RNA polymerase II"/>
    <property type="evidence" value="ECO:0007669"/>
    <property type="project" value="TreeGrafter"/>
</dbReference>
<dbReference type="OrthoDB" id="5876363at2759"/>
<keyword evidence="1" id="KW-0479">Metal-binding</keyword>
<dbReference type="PROSITE" id="PS01359">
    <property type="entry name" value="ZF_PHD_1"/>
    <property type="match status" value="1"/>
</dbReference>
<dbReference type="Gene3D" id="2.30.30.1150">
    <property type="match status" value="1"/>
</dbReference>
<dbReference type="InterPro" id="IPR019787">
    <property type="entry name" value="Znf_PHD-finger"/>
</dbReference>
<dbReference type="PANTHER" id="PTHR47636:SF1">
    <property type="entry name" value="TRANSCRIPTIONAL REGULATORY PROTEIN RCO1"/>
    <property type="match status" value="1"/>
</dbReference>
<dbReference type="InterPro" id="IPR001965">
    <property type="entry name" value="Znf_PHD"/>
</dbReference>
<evidence type="ECO:0000256" key="5">
    <source>
        <dbReference type="SAM" id="MobiDB-lite"/>
    </source>
</evidence>